<evidence type="ECO:0000256" key="1">
    <source>
        <dbReference type="SAM" id="MobiDB-lite"/>
    </source>
</evidence>
<evidence type="ECO:0000313" key="3">
    <source>
        <dbReference type="Proteomes" id="UP000244913"/>
    </source>
</evidence>
<comment type="caution">
    <text evidence="2">The sequence shown here is derived from an EMBL/GenBank/DDBJ whole genome shotgun (WGS) entry which is preliminary data.</text>
</comment>
<protein>
    <submittedName>
        <fullName evidence="2">Uncharacterized protein</fullName>
    </submittedName>
</protein>
<sequence length="73" mass="7369">MSFLADQDSLVFRGRDDGGRQPAGRKAGGGARIVVGALVSSWAGCSAAGASPGAEVVLTLPCRALQEEGVVRL</sequence>
<evidence type="ECO:0000313" key="2">
    <source>
        <dbReference type="EMBL" id="PVM84816.1"/>
    </source>
</evidence>
<reference evidence="2 3" key="1">
    <citation type="submission" date="2018-04" db="EMBL/GenBank/DDBJ databases">
        <title>The genome sequence of Caulobacter sp. 736.</title>
        <authorList>
            <person name="Gao J."/>
            <person name="Sun J."/>
        </authorList>
    </citation>
    <scope>NUCLEOTIDE SEQUENCE [LARGE SCALE GENOMIC DNA]</scope>
    <source>
        <strain evidence="2 3">736</strain>
    </source>
</reference>
<feature type="region of interest" description="Disordered" evidence="1">
    <location>
        <begin position="1"/>
        <end position="28"/>
    </location>
</feature>
<accession>A0A2T9JMB8</accession>
<dbReference type="EMBL" id="QDKP01000024">
    <property type="protein sequence ID" value="PVM84816.1"/>
    <property type="molecule type" value="Genomic_DNA"/>
</dbReference>
<dbReference type="Proteomes" id="UP000244913">
    <property type="component" value="Unassembled WGS sequence"/>
</dbReference>
<dbReference type="RefSeq" id="WP_116490049.1">
    <property type="nucleotide sequence ID" value="NZ_QDKO01000025.1"/>
</dbReference>
<keyword evidence="3" id="KW-1185">Reference proteome</keyword>
<proteinExistence type="predicted"/>
<name>A0A2T9JVA8_9CAUL</name>
<accession>A0A2T9JVA8</accession>
<organism evidence="2 3">
    <name type="scientific">Caulobacter radicis</name>
    <dbReference type="NCBI Taxonomy" id="2172650"/>
    <lineage>
        <taxon>Bacteria</taxon>
        <taxon>Pseudomonadati</taxon>
        <taxon>Pseudomonadota</taxon>
        <taxon>Alphaproteobacteria</taxon>
        <taxon>Caulobacterales</taxon>
        <taxon>Caulobacteraceae</taxon>
        <taxon>Caulobacter</taxon>
    </lineage>
</organism>
<dbReference type="AlphaFoldDB" id="A0A2T9JVA8"/>
<gene>
    <name evidence="2" type="ORF">DDF65_08225</name>
</gene>